<sequence>MTKSIRLGVATGFVAALTGLAGCQAESPDAAPPATTAGLGEARITTILEEHAQCVRDHGIAGFQPPRLVDGRIHGKGEAPAGVDEEAMMAALDACESIARQLPESLWRKPDPTAEDLEKLRQLAACLRQHGFPDWPDPDSRGRFAIRGTPMEQAAKGDSGRDAFDACSRYETGFGMTEPE</sequence>
<evidence type="ECO:0000313" key="3">
    <source>
        <dbReference type="Proteomes" id="UP001596203"/>
    </source>
</evidence>
<keyword evidence="1" id="KW-0732">Signal</keyword>
<feature type="chain" id="PRO_5047422054" description="Lipoprotein" evidence="1">
    <location>
        <begin position="22"/>
        <end position="180"/>
    </location>
</feature>
<organism evidence="2 3">
    <name type="scientific">Plantactinospora solaniradicis</name>
    <dbReference type="NCBI Taxonomy" id="1723736"/>
    <lineage>
        <taxon>Bacteria</taxon>
        <taxon>Bacillati</taxon>
        <taxon>Actinomycetota</taxon>
        <taxon>Actinomycetes</taxon>
        <taxon>Micromonosporales</taxon>
        <taxon>Micromonosporaceae</taxon>
        <taxon>Plantactinospora</taxon>
    </lineage>
</organism>
<dbReference type="Proteomes" id="UP001596203">
    <property type="component" value="Unassembled WGS sequence"/>
</dbReference>
<evidence type="ECO:0008006" key="4">
    <source>
        <dbReference type="Google" id="ProtNLM"/>
    </source>
</evidence>
<name>A0ABW1KPF9_9ACTN</name>
<keyword evidence="3" id="KW-1185">Reference proteome</keyword>
<accession>A0ABW1KPF9</accession>
<dbReference type="PROSITE" id="PS51257">
    <property type="entry name" value="PROKAR_LIPOPROTEIN"/>
    <property type="match status" value="1"/>
</dbReference>
<evidence type="ECO:0000313" key="2">
    <source>
        <dbReference type="EMBL" id="MFC6023571.1"/>
    </source>
</evidence>
<protein>
    <recommendedName>
        <fullName evidence="4">Lipoprotein</fullName>
    </recommendedName>
</protein>
<feature type="signal peptide" evidence="1">
    <location>
        <begin position="1"/>
        <end position="21"/>
    </location>
</feature>
<reference evidence="3" key="1">
    <citation type="journal article" date="2019" name="Int. J. Syst. Evol. Microbiol.">
        <title>The Global Catalogue of Microorganisms (GCM) 10K type strain sequencing project: providing services to taxonomists for standard genome sequencing and annotation.</title>
        <authorList>
            <consortium name="The Broad Institute Genomics Platform"/>
            <consortium name="The Broad Institute Genome Sequencing Center for Infectious Disease"/>
            <person name="Wu L."/>
            <person name="Ma J."/>
        </authorList>
    </citation>
    <scope>NUCLEOTIDE SEQUENCE [LARGE SCALE GENOMIC DNA]</scope>
    <source>
        <strain evidence="3">ZS-35-S2</strain>
    </source>
</reference>
<dbReference type="EMBL" id="JBHSPR010000095">
    <property type="protein sequence ID" value="MFC6023571.1"/>
    <property type="molecule type" value="Genomic_DNA"/>
</dbReference>
<evidence type="ECO:0000256" key="1">
    <source>
        <dbReference type="SAM" id="SignalP"/>
    </source>
</evidence>
<gene>
    <name evidence="2" type="ORF">ACFP2T_46380</name>
</gene>
<dbReference type="RefSeq" id="WP_377434032.1">
    <property type="nucleotide sequence ID" value="NZ_JBHSPR010000095.1"/>
</dbReference>
<comment type="caution">
    <text evidence="2">The sequence shown here is derived from an EMBL/GenBank/DDBJ whole genome shotgun (WGS) entry which is preliminary data.</text>
</comment>
<proteinExistence type="predicted"/>